<proteinExistence type="predicted"/>
<accession>A0A1H4AF96</accession>
<dbReference type="AlphaFoldDB" id="A0A1H4AF96"/>
<keyword evidence="2" id="KW-1185">Reference proteome</keyword>
<evidence type="ECO:0000313" key="2">
    <source>
        <dbReference type="Proteomes" id="UP000199041"/>
    </source>
</evidence>
<reference evidence="1 2" key="1">
    <citation type="submission" date="2016-10" db="EMBL/GenBank/DDBJ databases">
        <authorList>
            <person name="de Groot N.N."/>
        </authorList>
    </citation>
    <scope>NUCLEOTIDE SEQUENCE [LARGE SCALE GENOMIC DNA]</scope>
    <source>
        <strain evidence="1 2">Vu-144</strain>
    </source>
</reference>
<keyword evidence="1" id="KW-0456">Lyase</keyword>
<organism evidence="1 2">
    <name type="scientific">Arachidicoccus rhizosphaerae</name>
    <dbReference type="NCBI Taxonomy" id="551991"/>
    <lineage>
        <taxon>Bacteria</taxon>
        <taxon>Pseudomonadati</taxon>
        <taxon>Bacteroidota</taxon>
        <taxon>Chitinophagia</taxon>
        <taxon>Chitinophagales</taxon>
        <taxon>Chitinophagaceae</taxon>
        <taxon>Arachidicoccus</taxon>
    </lineage>
</organism>
<dbReference type="EMBL" id="FNQY01000014">
    <property type="protein sequence ID" value="SEA34620.1"/>
    <property type="molecule type" value="Genomic_DNA"/>
</dbReference>
<name>A0A1H4AF96_9BACT</name>
<sequence>MVLEFLFKKLSMLKWLLLLVLFIPGYNAVNGQVSNFRLYDAGSGIQAATDQSVVYSRFVPFNGRPSICFTLQKTDPTVENGKRAEVFFRAEKSVPVERWYAFNIWLPASFVADSLPEIVAQWHATPDFSLGEDYRSPPIALEIQNGKYQLATRWATQAVNDNDNVTGKSSVNFGNVENGKWTQWIFHIIFSYKNDGLIEVWKDGSKFYTKAGPNYYNDQTGPYFKFGIYKWDWLKTDISTTVNKRILYFSDIKFGDNNAKIGDFLNNN</sequence>
<dbReference type="STRING" id="551991.SAMN05192529_11488"/>
<dbReference type="Proteomes" id="UP000199041">
    <property type="component" value="Unassembled WGS sequence"/>
</dbReference>
<dbReference type="InterPro" id="IPR025975">
    <property type="entry name" value="Polysacc_lyase"/>
</dbReference>
<protein>
    <submittedName>
        <fullName evidence="1">Polysaccharide lyase</fullName>
    </submittedName>
</protein>
<gene>
    <name evidence="1" type="ORF">SAMN05192529_11488</name>
</gene>
<evidence type="ECO:0000313" key="1">
    <source>
        <dbReference type="EMBL" id="SEA34620.1"/>
    </source>
</evidence>
<dbReference type="GO" id="GO:0016829">
    <property type="term" value="F:lyase activity"/>
    <property type="evidence" value="ECO:0007669"/>
    <property type="project" value="UniProtKB-KW"/>
</dbReference>
<dbReference type="Pfam" id="PF14099">
    <property type="entry name" value="Polysacc_lyase"/>
    <property type="match status" value="1"/>
</dbReference>
<dbReference type="Gene3D" id="2.60.120.200">
    <property type="match status" value="1"/>
</dbReference>